<dbReference type="OrthoDB" id="3557296at2759"/>
<name>A0A4V4HU65_9HELO</name>
<sequence>MTQQSQPDNVESTTIPALAPIRKWRWPKASERRKKAVTLDINTNTLPPAQAPVPISKRGWRKPSARRYNVVRLDTNNNTNTLPRTQTPSEWIWENEIPQVPSWSTIPSCSCSCLCSCSSSQFPTASDRSSRTLSLTEGFEKYWEDISDEEMTPYIPPNIDTIWKLIIAQKRKRAKAAGEECERALEEELEERYGAMLRYGEEKSEAQSVEGLLEMVEECDMFGWVKERGRRAFWKGNGVD</sequence>
<organism evidence="1 2">
    <name type="scientific">Botrytis galanthina</name>
    <dbReference type="NCBI Taxonomy" id="278940"/>
    <lineage>
        <taxon>Eukaryota</taxon>
        <taxon>Fungi</taxon>
        <taxon>Dikarya</taxon>
        <taxon>Ascomycota</taxon>
        <taxon>Pezizomycotina</taxon>
        <taxon>Leotiomycetes</taxon>
        <taxon>Helotiales</taxon>
        <taxon>Sclerotiniaceae</taxon>
        <taxon>Botrytis</taxon>
    </lineage>
</organism>
<dbReference type="Proteomes" id="UP000308671">
    <property type="component" value="Unassembled WGS sequence"/>
</dbReference>
<evidence type="ECO:0000313" key="2">
    <source>
        <dbReference type="Proteomes" id="UP000308671"/>
    </source>
</evidence>
<gene>
    <name evidence="1" type="ORF">BGAL_0266g00110</name>
</gene>
<keyword evidence="2" id="KW-1185">Reference proteome</keyword>
<comment type="caution">
    <text evidence="1">The sequence shown here is derived from an EMBL/GenBank/DDBJ whole genome shotgun (WGS) entry which is preliminary data.</text>
</comment>
<dbReference type="AlphaFoldDB" id="A0A4V4HU65"/>
<dbReference type="EMBL" id="PQXL01000266">
    <property type="protein sequence ID" value="THV48136.1"/>
    <property type="molecule type" value="Genomic_DNA"/>
</dbReference>
<evidence type="ECO:0000313" key="1">
    <source>
        <dbReference type="EMBL" id="THV48136.1"/>
    </source>
</evidence>
<protein>
    <submittedName>
        <fullName evidence="1">Uncharacterized protein</fullName>
    </submittedName>
</protein>
<accession>A0A4V4HU65</accession>
<reference evidence="1 2" key="1">
    <citation type="submission" date="2017-12" db="EMBL/GenBank/DDBJ databases">
        <title>Comparative genomics of Botrytis spp.</title>
        <authorList>
            <person name="Valero-Jimenez C.A."/>
            <person name="Tapia P."/>
            <person name="Veloso J."/>
            <person name="Silva-Moreno E."/>
            <person name="Staats M."/>
            <person name="Valdes J.H."/>
            <person name="Van Kan J.A.L."/>
        </authorList>
    </citation>
    <scope>NUCLEOTIDE SEQUENCE [LARGE SCALE GENOMIC DNA]</scope>
    <source>
        <strain evidence="1 2">MUCL435</strain>
    </source>
</reference>
<proteinExistence type="predicted"/>